<evidence type="ECO:0000313" key="2">
    <source>
        <dbReference type="Proteomes" id="UP000193484"/>
    </source>
</evidence>
<dbReference type="RefSeq" id="WP_085100377.1">
    <property type="nucleotide sequence ID" value="NZ_AP022603.1"/>
</dbReference>
<reference evidence="1 2" key="1">
    <citation type="submission" date="2016-01" db="EMBL/GenBank/DDBJ databases">
        <title>The new phylogeny of the genus Mycobacterium.</title>
        <authorList>
            <person name="Tarcisio F."/>
            <person name="Conor M."/>
            <person name="Antonella G."/>
            <person name="Elisabetta G."/>
            <person name="Giulia F.S."/>
            <person name="Sara T."/>
            <person name="Anna F."/>
            <person name="Clotilde B."/>
            <person name="Roberto B."/>
            <person name="Veronica D.S."/>
            <person name="Fabio R."/>
            <person name="Monica P."/>
            <person name="Olivier J."/>
            <person name="Enrico T."/>
            <person name="Nicola S."/>
        </authorList>
    </citation>
    <scope>NUCLEOTIDE SEQUENCE [LARGE SCALE GENOMIC DNA]</scope>
    <source>
        <strain evidence="1 2">DSM 44179</strain>
    </source>
</reference>
<dbReference type="OrthoDB" id="4733078at2"/>
<gene>
    <name evidence="1" type="ORF">AWC04_18855</name>
</gene>
<evidence type="ECO:0000313" key="1">
    <source>
        <dbReference type="EMBL" id="ORU96651.1"/>
    </source>
</evidence>
<organism evidence="1 2">
    <name type="scientific">Mycolicibacterium fallax</name>
    <name type="common">Mycobacterium fallax</name>
    <dbReference type="NCBI Taxonomy" id="1793"/>
    <lineage>
        <taxon>Bacteria</taxon>
        <taxon>Bacillati</taxon>
        <taxon>Actinomycetota</taxon>
        <taxon>Actinomycetes</taxon>
        <taxon>Mycobacteriales</taxon>
        <taxon>Mycobacteriaceae</taxon>
        <taxon>Mycolicibacterium</taxon>
    </lineage>
</organism>
<name>A0A1X1QYW7_MYCFA</name>
<accession>A0A1X1QYW7</accession>
<dbReference type="STRING" id="1793.AWC04_18855"/>
<proteinExistence type="predicted"/>
<dbReference type="Proteomes" id="UP000193484">
    <property type="component" value="Unassembled WGS sequence"/>
</dbReference>
<protein>
    <submittedName>
        <fullName evidence="1">Uncharacterized protein</fullName>
    </submittedName>
</protein>
<keyword evidence="2" id="KW-1185">Reference proteome</keyword>
<dbReference type="EMBL" id="LQOJ01000073">
    <property type="protein sequence ID" value="ORU96651.1"/>
    <property type="molecule type" value="Genomic_DNA"/>
</dbReference>
<comment type="caution">
    <text evidence="1">The sequence shown here is derived from an EMBL/GenBank/DDBJ whole genome shotgun (WGS) entry which is preliminary data.</text>
</comment>
<sequence length="75" mass="8520">MPVGEIDEVAWKFLRSEFTGRTYANWPIDRRVDAYLIRNGMRRFLDNGADYSALLDRVMSNIGAALRSGILSPGR</sequence>
<dbReference type="AlphaFoldDB" id="A0A1X1QYW7"/>